<dbReference type="SUPFAM" id="SSF49899">
    <property type="entry name" value="Concanavalin A-like lectins/glucanases"/>
    <property type="match status" value="1"/>
</dbReference>
<dbReference type="InterPro" id="IPR006710">
    <property type="entry name" value="Glyco_hydro_43"/>
</dbReference>
<evidence type="ECO:0000256" key="1">
    <source>
        <dbReference type="ARBA" id="ARBA00009865"/>
    </source>
</evidence>
<organism evidence="8 9">
    <name type="scientific">Clonostachys chloroleuca</name>
    <dbReference type="NCBI Taxonomy" id="1926264"/>
    <lineage>
        <taxon>Eukaryota</taxon>
        <taxon>Fungi</taxon>
        <taxon>Dikarya</taxon>
        <taxon>Ascomycota</taxon>
        <taxon>Pezizomycotina</taxon>
        <taxon>Sordariomycetes</taxon>
        <taxon>Hypocreomycetidae</taxon>
        <taxon>Hypocreales</taxon>
        <taxon>Bionectriaceae</taxon>
        <taxon>Clonostachys</taxon>
    </lineage>
</organism>
<dbReference type="CDD" id="cd09000">
    <property type="entry name" value="GH43_SXA-like"/>
    <property type="match status" value="1"/>
</dbReference>
<dbReference type="InterPro" id="IPR023296">
    <property type="entry name" value="Glyco_hydro_beta-prop_sf"/>
</dbReference>
<dbReference type="Pfam" id="PF04616">
    <property type="entry name" value="Glyco_hydro_43"/>
    <property type="match status" value="1"/>
</dbReference>
<dbReference type="InterPro" id="IPR051795">
    <property type="entry name" value="Glycosyl_Hydrlase_43"/>
</dbReference>
<feature type="domain" description="Beta-xylosidase C-terminal Concanavalin A-like" evidence="7">
    <location>
        <begin position="325"/>
        <end position="530"/>
    </location>
</feature>
<proteinExistence type="inferred from homology"/>
<keyword evidence="9" id="KW-1185">Reference proteome</keyword>
<keyword evidence="3 6" id="KW-0326">Glycosidase</keyword>
<dbReference type="Gene3D" id="2.115.10.20">
    <property type="entry name" value="Glycosyl hydrolase domain, family 43"/>
    <property type="match status" value="1"/>
</dbReference>
<evidence type="ECO:0000256" key="3">
    <source>
        <dbReference type="ARBA" id="ARBA00023295"/>
    </source>
</evidence>
<dbReference type="PANTHER" id="PTHR42812">
    <property type="entry name" value="BETA-XYLOSIDASE"/>
    <property type="match status" value="1"/>
</dbReference>
<dbReference type="Pfam" id="PF17851">
    <property type="entry name" value="GH43_C2"/>
    <property type="match status" value="1"/>
</dbReference>
<evidence type="ECO:0000256" key="4">
    <source>
        <dbReference type="PIRSR" id="PIRSR606710-1"/>
    </source>
</evidence>
<reference evidence="8" key="1">
    <citation type="submission" date="2023-01" db="EMBL/GenBank/DDBJ databases">
        <authorList>
            <person name="Piombo E."/>
        </authorList>
    </citation>
    <scope>NUCLEOTIDE SEQUENCE</scope>
</reference>
<dbReference type="InterPro" id="IPR013320">
    <property type="entry name" value="ConA-like_dom_sf"/>
</dbReference>
<feature type="site" description="Important for catalytic activity, responsible for pKa modulation of the active site Glu and correct orientation of both the proton donor and substrate" evidence="5">
    <location>
        <position position="128"/>
    </location>
</feature>
<dbReference type="PANTHER" id="PTHR42812:SF12">
    <property type="entry name" value="BETA-XYLOSIDASE-RELATED"/>
    <property type="match status" value="1"/>
</dbReference>
<dbReference type="EMBL" id="CABFNP030001008">
    <property type="protein sequence ID" value="CAI6089465.1"/>
    <property type="molecule type" value="Genomic_DNA"/>
</dbReference>
<dbReference type="GO" id="GO:0005975">
    <property type="term" value="P:carbohydrate metabolic process"/>
    <property type="evidence" value="ECO:0007669"/>
    <property type="project" value="InterPro"/>
</dbReference>
<evidence type="ECO:0000259" key="7">
    <source>
        <dbReference type="Pfam" id="PF17851"/>
    </source>
</evidence>
<accession>A0AA35M3H6</accession>
<dbReference type="AlphaFoldDB" id="A0AA35M3H6"/>
<dbReference type="GO" id="GO:0004553">
    <property type="term" value="F:hydrolase activity, hydrolyzing O-glycosyl compounds"/>
    <property type="evidence" value="ECO:0007669"/>
    <property type="project" value="InterPro"/>
</dbReference>
<keyword evidence="2 6" id="KW-0378">Hydrolase</keyword>
<feature type="active site" description="Proton acceptor" evidence="4">
    <location>
        <position position="15"/>
    </location>
</feature>
<feature type="active site" description="Proton donor" evidence="4">
    <location>
        <position position="187"/>
    </location>
</feature>
<comment type="similarity">
    <text evidence="1 6">Belongs to the glycosyl hydrolase 43 family.</text>
</comment>
<dbReference type="SUPFAM" id="SSF75005">
    <property type="entry name" value="Arabinanase/levansucrase/invertase"/>
    <property type="match status" value="1"/>
</dbReference>
<evidence type="ECO:0000256" key="6">
    <source>
        <dbReference type="RuleBase" id="RU361187"/>
    </source>
</evidence>
<evidence type="ECO:0000313" key="8">
    <source>
        <dbReference type="EMBL" id="CAI6089465.1"/>
    </source>
</evidence>
<protein>
    <recommendedName>
        <fullName evidence="7">Beta-xylosidase C-terminal Concanavalin A-like domain-containing protein</fullName>
    </recommendedName>
</protein>
<sequence length="541" mass="60833">MPLAKNPILPGFNPDPSIVRVGSDYYIATSTFEWYPGVQIHHSKDLANWTLVKRPLDRTALLDLRGVSDSAGVWAPCLTHDGARFWLVYTITKAQNGAFVDCHNYITNAASIEGPWTDPVYANSSGFDPSVFHDEDGRKWFVNMLWDHRSRPNLFAGISLQEFDPSLGRLVGPRKNIYQGTKLGCIEGPHLYRRNGWYYILVAEGGTGWHHACTMARSRNLWGPYETHPQQHILTAKDTTFTALQKVGHGDIVDTPDGKTYLVHLTGRPVGHDRRCVLGRETAIQEAYWKDDWLYVKDGPLPSLHVKLPGIQNQVRYWAEKHYTFDGELDPDFQWLRTPLPERIFQAGKAGKLTLVGRESIGSRFEQALVARRQSHLSYDAETSIDFQPEDERQYAGLTAYYGGANFFYLTVTANAEGQRELLLMTREKPTVRNWLDEPMVDPVPIPSSGKVRLALEVRGGTSLQFFYALCDGTIEELVKIGPVYDASVLSDEAVNDRGASAFTGAFVGVACSDLNGLAREAAFDYFVYRPIKDSSDRYDI</sequence>
<comment type="caution">
    <text evidence="8">The sequence shown here is derived from an EMBL/GenBank/DDBJ whole genome shotgun (WGS) entry which is preliminary data.</text>
</comment>
<evidence type="ECO:0000256" key="2">
    <source>
        <dbReference type="ARBA" id="ARBA00022801"/>
    </source>
</evidence>
<dbReference type="InterPro" id="IPR041542">
    <property type="entry name" value="GH43_C2"/>
</dbReference>
<gene>
    <name evidence="8" type="ORF">CCHLO57077_00011910</name>
</gene>
<evidence type="ECO:0000313" key="9">
    <source>
        <dbReference type="Proteomes" id="UP001160390"/>
    </source>
</evidence>
<name>A0AA35M3H6_9HYPO</name>
<dbReference type="Proteomes" id="UP001160390">
    <property type="component" value="Unassembled WGS sequence"/>
</dbReference>
<evidence type="ECO:0000256" key="5">
    <source>
        <dbReference type="PIRSR" id="PIRSR606710-2"/>
    </source>
</evidence>
<dbReference type="Gene3D" id="2.60.120.200">
    <property type="match status" value="1"/>
</dbReference>